<feature type="domain" description="C2H2-type" evidence="4">
    <location>
        <begin position="223"/>
        <end position="244"/>
    </location>
</feature>
<dbReference type="InterPro" id="IPR052398">
    <property type="entry name" value="Ubiquitin_hydrolase_53/54"/>
</dbReference>
<feature type="region of interest" description="Disordered" evidence="3">
    <location>
        <begin position="562"/>
        <end position="604"/>
    </location>
</feature>
<dbReference type="AlphaFoldDB" id="A0A8J5WKD9"/>
<dbReference type="EMBL" id="JAAALK010000081">
    <property type="protein sequence ID" value="KAG8090573.1"/>
    <property type="molecule type" value="Genomic_DNA"/>
</dbReference>
<evidence type="ECO:0000259" key="4">
    <source>
        <dbReference type="PROSITE" id="PS00028"/>
    </source>
</evidence>
<dbReference type="Proteomes" id="UP000729402">
    <property type="component" value="Unassembled WGS sequence"/>
</dbReference>
<dbReference type="Pfam" id="PF04780">
    <property type="entry name" value="DUF629"/>
    <property type="match status" value="1"/>
</dbReference>
<comment type="caution">
    <text evidence="5">The sequence shown here is derived from an EMBL/GenBank/DDBJ whole genome shotgun (WGS) entry which is preliminary data.</text>
</comment>
<feature type="compositionally biased region" description="Acidic residues" evidence="3">
    <location>
        <begin position="696"/>
        <end position="706"/>
    </location>
</feature>
<dbReference type="PANTHER" id="PTHR22975">
    <property type="entry name" value="UBIQUITIN SPECIFIC PROTEINASE"/>
    <property type="match status" value="1"/>
</dbReference>
<dbReference type="GO" id="GO:0016787">
    <property type="term" value="F:hydrolase activity"/>
    <property type="evidence" value="ECO:0007669"/>
    <property type="project" value="UniProtKB-KW"/>
</dbReference>
<dbReference type="PANTHER" id="PTHR22975:SF19">
    <property type="entry name" value="EXPRESSED PROTEIN"/>
    <property type="match status" value="1"/>
</dbReference>
<feature type="compositionally biased region" description="Polar residues" evidence="3">
    <location>
        <begin position="789"/>
        <end position="806"/>
    </location>
</feature>
<name>A0A8J5WKD9_ZIZPA</name>
<proteinExistence type="predicted"/>
<evidence type="ECO:0000256" key="3">
    <source>
        <dbReference type="SAM" id="MobiDB-lite"/>
    </source>
</evidence>
<keyword evidence="6" id="KW-1185">Reference proteome</keyword>
<sequence>MAPGKRKKRPRNMSERVKDVINALRTARERGEGKAETLSLAANLVKDWPQSAPALHVLGHVRAALGEAKEALDPLIKASKLARGSLDVAFTLARAYADTEQFDLAVETCEFALSIDNPDDPTLHPFVIADSRKLEPRKETRLAVAKQQLRDICADAKSRNVVQMARQRWNGMSDEERRSFLTVSIKEIREYHEGNAKPSEKLRDLDVAVDFIKGTGAWNCRLCPRCQKVFLRANLFVFHVENEHIHEVHEWLSSVPKRISDEETEFIDSWFISSVPTDVIPTGEADGDKILSKIKTLVLDLNNLKVLSVDLVNSLVKLTKIWVGETPTVPQNLSCITLLDRGGLHVLGSCLDLLQPLPILSTADDEQDSRDPFVVELVKDAFTVYIDENVPINTVGSSDQDALFSWLSRPLREDPATSWSSMRQDCLSKGADVLEKLNEKVASLIEKVKHKRQLIKTNVNEDYFRAKAKLDINIMGLDAEVDYLKRKLVKVCTYDYRAIILPAMKFYLWAELCKIAEEILQNRDEHLDVLHDNNHVAPSVLQDITADVNIIPPRAVLQEVVEEGAKDPKSSDSTVLHNDGAEEPDDSKAMLKSDSPVKGDGLNEIDDNVAEESLQNRDDLDVLHDDNHGAPSVLQDITADVNINPPRAVLQEVVEEGATDPKSSDSTVLHHDGAEELDDSKAMLKSDPPLKGDGLNEMDDNVDEESLESKENLNPLPTLHEVGVTVVPECQNVLQSGQQLEGSSAQGFEQKSSRDTAPMRTLGSSEKTVMADSSDFGTDLSPRVRKANENTSSSPSGTANISSKGVTGTAYPNSENVLQSLNATLLSMWHLRLFSDKFNNIARLIPHFGVSGNSCVICKLYQTFSSWRNKDYSRPTFLLKHLTTSFIKILNDANVSLKEETNFAGKITEIVLNMVHTSQTASHVQNSTVGVVQYEPTLFSDCPDHKCLSHSLFGMHKNARESTCFVNFGPSELQNIEMKSFGDIIKSLGKQFHCNTESRAHNHPPHFFTTVFTYPSEKDGHCDVSGLLPSFAAPLDISSVYEGLDSECKYTMISAVFRAEGQDICFAREQDKWRTYDKRRVDASSTRSCHAFSMQEFDSWEKVSAWLENSIDHVDGNDKKSNQYCKGKENVKSTSLVVNVEDAPTQRPIGHKKAKNERLGKRKDRDVVCAISAKLDKFIEASTKAEKMENVQQIC</sequence>
<feature type="compositionally biased region" description="Basic and acidic residues" evidence="3">
    <location>
        <begin position="674"/>
        <end position="690"/>
    </location>
</feature>
<dbReference type="InterPro" id="IPR013087">
    <property type="entry name" value="Znf_C2H2_type"/>
</dbReference>
<keyword evidence="1" id="KW-0833">Ubl conjugation pathway</keyword>
<accession>A0A8J5WKD9</accession>
<feature type="compositionally biased region" description="Polar residues" evidence="3">
    <location>
        <begin position="741"/>
        <end position="750"/>
    </location>
</feature>
<evidence type="ECO:0000256" key="2">
    <source>
        <dbReference type="ARBA" id="ARBA00022801"/>
    </source>
</evidence>
<reference evidence="5" key="2">
    <citation type="submission" date="2021-02" db="EMBL/GenBank/DDBJ databases">
        <authorList>
            <person name="Kimball J.A."/>
            <person name="Haas M.W."/>
            <person name="Macchietto M."/>
            <person name="Kono T."/>
            <person name="Duquette J."/>
            <person name="Shao M."/>
        </authorList>
    </citation>
    <scope>NUCLEOTIDE SEQUENCE</scope>
    <source>
        <tissue evidence="5">Fresh leaf tissue</tissue>
    </source>
</reference>
<organism evidence="5 6">
    <name type="scientific">Zizania palustris</name>
    <name type="common">Northern wild rice</name>
    <dbReference type="NCBI Taxonomy" id="103762"/>
    <lineage>
        <taxon>Eukaryota</taxon>
        <taxon>Viridiplantae</taxon>
        <taxon>Streptophyta</taxon>
        <taxon>Embryophyta</taxon>
        <taxon>Tracheophyta</taxon>
        <taxon>Spermatophyta</taxon>
        <taxon>Magnoliopsida</taxon>
        <taxon>Liliopsida</taxon>
        <taxon>Poales</taxon>
        <taxon>Poaceae</taxon>
        <taxon>BOP clade</taxon>
        <taxon>Oryzoideae</taxon>
        <taxon>Oryzeae</taxon>
        <taxon>Zizaniinae</taxon>
        <taxon>Zizania</taxon>
    </lineage>
</organism>
<gene>
    <name evidence="5" type="ORF">GUJ93_ZPchr0011g28556</name>
</gene>
<feature type="region of interest" description="Disordered" evidence="3">
    <location>
        <begin position="674"/>
        <end position="713"/>
    </location>
</feature>
<evidence type="ECO:0000256" key="1">
    <source>
        <dbReference type="ARBA" id="ARBA00022786"/>
    </source>
</evidence>
<keyword evidence="2" id="KW-0378">Hydrolase</keyword>
<dbReference type="InterPro" id="IPR006865">
    <property type="entry name" value="DUF629"/>
</dbReference>
<dbReference type="PROSITE" id="PS00028">
    <property type="entry name" value="ZINC_FINGER_C2H2_1"/>
    <property type="match status" value="1"/>
</dbReference>
<protein>
    <recommendedName>
        <fullName evidence="4">C2H2-type domain-containing protein</fullName>
    </recommendedName>
</protein>
<dbReference type="OrthoDB" id="602812at2759"/>
<feature type="region of interest" description="Disordered" evidence="3">
    <location>
        <begin position="741"/>
        <end position="806"/>
    </location>
</feature>
<evidence type="ECO:0000313" key="5">
    <source>
        <dbReference type="EMBL" id="KAG8090573.1"/>
    </source>
</evidence>
<reference evidence="5" key="1">
    <citation type="journal article" date="2021" name="bioRxiv">
        <title>Whole Genome Assembly and Annotation of Northern Wild Rice, Zizania palustris L., Supports a Whole Genome Duplication in the Zizania Genus.</title>
        <authorList>
            <person name="Haas M."/>
            <person name="Kono T."/>
            <person name="Macchietto M."/>
            <person name="Millas R."/>
            <person name="McGilp L."/>
            <person name="Shao M."/>
            <person name="Duquette J."/>
            <person name="Hirsch C.N."/>
            <person name="Kimball J."/>
        </authorList>
    </citation>
    <scope>NUCLEOTIDE SEQUENCE</scope>
    <source>
        <tissue evidence="5">Fresh leaf tissue</tissue>
    </source>
</reference>
<feature type="compositionally biased region" description="Basic and acidic residues" evidence="3">
    <location>
        <begin position="586"/>
        <end position="597"/>
    </location>
</feature>
<evidence type="ECO:0000313" key="6">
    <source>
        <dbReference type="Proteomes" id="UP000729402"/>
    </source>
</evidence>